<protein>
    <recommendedName>
        <fullName evidence="5">PknH-like protein</fullName>
    </recommendedName>
</protein>
<sequence>MPNTELDNAFAALSSDAERGLLLTGPELRRQAGRRRQRGLALTAAATSVLVVGAIGAGWTLAGDNRQQQTTLRPATGFSPSPTPSPSPTSTPTTAAPSVAPSTPPTSKAPALPKSIPARALLSANDKGISDHQRLEDPEPLPEFCARAKFPSRDKAGPRASARMFYRSPDSPPGSVPSDTLVNTVTVYRGSGAEEFMSELIAAVRSCPTGKLGDLDAQYDSLGSLGLGDSSLLIDRSYAATGDDGEPLENGARQHTYVAAVRVGDAITLIDTRGWESGSSDRAWAESLTKTAARRLADWR</sequence>
<accession>A0A4R6K2P7</accession>
<dbReference type="EMBL" id="SNWR01000001">
    <property type="protein sequence ID" value="TDO42431.1"/>
    <property type="molecule type" value="Genomic_DNA"/>
</dbReference>
<proteinExistence type="predicted"/>
<reference evidence="3 4" key="1">
    <citation type="submission" date="2019-03" db="EMBL/GenBank/DDBJ databases">
        <title>Sequencing the genomes of 1000 actinobacteria strains.</title>
        <authorList>
            <person name="Klenk H.-P."/>
        </authorList>
    </citation>
    <scope>NUCLEOTIDE SEQUENCE [LARGE SCALE GENOMIC DNA]</scope>
    <source>
        <strain evidence="3 4">DSM 43805</strain>
    </source>
</reference>
<feature type="transmembrane region" description="Helical" evidence="2">
    <location>
        <begin position="39"/>
        <end position="62"/>
    </location>
</feature>
<evidence type="ECO:0000256" key="2">
    <source>
        <dbReference type="SAM" id="Phobius"/>
    </source>
</evidence>
<evidence type="ECO:0008006" key="5">
    <source>
        <dbReference type="Google" id="ProtNLM"/>
    </source>
</evidence>
<keyword evidence="2" id="KW-0812">Transmembrane</keyword>
<organism evidence="3 4">
    <name type="scientific">Paractinoplanes brasiliensis</name>
    <dbReference type="NCBI Taxonomy" id="52695"/>
    <lineage>
        <taxon>Bacteria</taxon>
        <taxon>Bacillati</taxon>
        <taxon>Actinomycetota</taxon>
        <taxon>Actinomycetes</taxon>
        <taxon>Micromonosporales</taxon>
        <taxon>Micromonosporaceae</taxon>
        <taxon>Paractinoplanes</taxon>
    </lineage>
</organism>
<evidence type="ECO:0000313" key="4">
    <source>
        <dbReference type="Proteomes" id="UP000294901"/>
    </source>
</evidence>
<comment type="caution">
    <text evidence="3">The sequence shown here is derived from an EMBL/GenBank/DDBJ whole genome shotgun (WGS) entry which is preliminary data.</text>
</comment>
<feature type="compositionally biased region" description="Low complexity" evidence="1">
    <location>
        <begin position="90"/>
        <end position="113"/>
    </location>
</feature>
<name>A0A4R6K2P7_9ACTN</name>
<gene>
    <name evidence="3" type="ORF">C8E87_6203</name>
</gene>
<keyword evidence="2" id="KW-1133">Transmembrane helix</keyword>
<evidence type="ECO:0000313" key="3">
    <source>
        <dbReference type="EMBL" id="TDO42431.1"/>
    </source>
</evidence>
<dbReference type="RefSeq" id="WP_133876322.1">
    <property type="nucleotide sequence ID" value="NZ_BOMD01000062.1"/>
</dbReference>
<evidence type="ECO:0000256" key="1">
    <source>
        <dbReference type="SAM" id="MobiDB-lite"/>
    </source>
</evidence>
<dbReference type="AlphaFoldDB" id="A0A4R6K2P7"/>
<dbReference type="OrthoDB" id="3297960at2"/>
<keyword evidence="4" id="KW-1185">Reference proteome</keyword>
<dbReference type="Proteomes" id="UP000294901">
    <property type="component" value="Unassembled WGS sequence"/>
</dbReference>
<keyword evidence="2" id="KW-0472">Membrane</keyword>
<feature type="region of interest" description="Disordered" evidence="1">
    <location>
        <begin position="72"/>
        <end position="114"/>
    </location>
</feature>